<sequence>MILSDQYIVNGPGVAASAMPYSATSPVTPSAPALEYSPKSRTVAAVLTWFFGSLGVGNFYLGMPGRGLAKILLSLTGWAVAVGGFFYMMTTVYEADNRYSGSGYSGGSSYSYEIVEYNFGDVVPMFLGIVIVAVVGSWQAAEFFLIIGRNGSYGVDREGRPLR</sequence>
<evidence type="ECO:0000259" key="6">
    <source>
        <dbReference type="Pfam" id="PF05154"/>
    </source>
</evidence>
<dbReference type="Proteomes" id="UP000014809">
    <property type="component" value="Chromosome"/>
</dbReference>
<comment type="subcellular location">
    <subcellularLocation>
        <location evidence="1">Membrane</location>
        <topology evidence="1">Multi-pass membrane protein</topology>
    </subcellularLocation>
</comment>
<evidence type="ECO:0000256" key="4">
    <source>
        <dbReference type="ARBA" id="ARBA00023136"/>
    </source>
</evidence>
<evidence type="ECO:0000256" key="2">
    <source>
        <dbReference type="ARBA" id="ARBA00022692"/>
    </source>
</evidence>
<dbReference type="KEGG" id="cter:A606_10365"/>
<dbReference type="AlphaFoldDB" id="S4XEZ6"/>
<evidence type="ECO:0000313" key="7">
    <source>
        <dbReference type="EMBL" id="AGP31712.1"/>
    </source>
</evidence>
<proteinExistence type="predicted"/>
<evidence type="ECO:0000313" key="8">
    <source>
        <dbReference type="Proteomes" id="UP000014809"/>
    </source>
</evidence>
<keyword evidence="2 5" id="KW-0812">Transmembrane</keyword>
<dbReference type="InterPro" id="IPR007829">
    <property type="entry name" value="TM2"/>
</dbReference>
<organism evidence="7 8">
    <name type="scientific">Corynebacterium terpenotabidum Y-11</name>
    <dbReference type="NCBI Taxonomy" id="1200352"/>
    <lineage>
        <taxon>Bacteria</taxon>
        <taxon>Bacillati</taxon>
        <taxon>Actinomycetota</taxon>
        <taxon>Actinomycetes</taxon>
        <taxon>Mycobacteriales</taxon>
        <taxon>Corynebacteriaceae</taxon>
        <taxon>Corynebacterium</taxon>
    </lineage>
</organism>
<evidence type="ECO:0000256" key="3">
    <source>
        <dbReference type="ARBA" id="ARBA00022989"/>
    </source>
</evidence>
<name>S4XEZ6_9CORY</name>
<dbReference type="STRING" id="1200352.A606_10365"/>
<reference evidence="7 8" key="1">
    <citation type="submission" date="2012-06" db="EMBL/GenBank/DDBJ databases">
        <title>Complete genome sequence of Corynebacterium terpenotabidum Y-11 (=DSM 44721).</title>
        <authorList>
            <person name="Ruckert C."/>
            <person name="Albersmeier A."/>
            <person name="Al-Dilaimi A."/>
            <person name="Szczepanowski R."/>
            <person name="Kalinowski J."/>
        </authorList>
    </citation>
    <scope>NUCLEOTIDE SEQUENCE [LARGE SCALE GENOMIC DNA]</scope>
    <source>
        <strain evidence="7 8">Y-11</strain>
    </source>
</reference>
<feature type="transmembrane region" description="Helical" evidence="5">
    <location>
        <begin position="42"/>
        <end position="61"/>
    </location>
</feature>
<protein>
    <recommendedName>
        <fullName evidence="6">TM2 domain-containing protein</fullName>
    </recommendedName>
</protein>
<dbReference type="GO" id="GO:0016020">
    <property type="term" value="C:membrane"/>
    <property type="evidence" value="ECO:0007669"/>
    <property type="project" value="UniProtKB-SubCell"/>
</dbReference>
<keyword evidence="3 5" id="KW-1133">Transmembrane helix</keyword>
<feature type="domain" description="TM2" evidence="6">
    <location>
        <begin position="38"/>
        <end position="79"/>
    </location>
</feature>
<keyword evidence="8" id="KW-1185">Reference proteome</keyword>
<feature type="transmembrane region" description="Helical" evidence="5">
    <location>
        <begin position="68"/>
        <end position="89"/>
    </location>
</feature>
<accession>S4XEZ6</accession>
<dbReference type="HOGENOM" id="CLU_1624368_0_0_11"/>
<evidence type="ECO:0000256" key="1">
    <source>
        <dbReference type="ARBA" id="ARBA00004141"/>
    </source>
</evidence>
<keyword evidence="4 5" id="KW-0472">Membrane</keyword>
<gene>
    <name evidence="7" type="ORF">A606_10365</name>
</gene>
<feature type="transmembrane region" description="Helical" evidence="5">
    <location>
        <begin position="125"/>
        <end position="147"/>
    </location>
</feature>
<evidence type="ECO:0000256" key="5">
    <source>
        <dbReference type="SAM" id="Phobius"/>
    </source>
</evidence>
<dbReference type="PATRIC" id="fig|1200352.3.peg.2114"/>
<dbReference type="Pfam" id="PF05154">
    <property type="entry name" value="TM2"/>
    <property type="match status" value="1"/>
</dbReference>
<dbReference type="EMBL" id="CP003696">
    <property type="protein sequence ID" value="AGP31712.1"/>
    <property type="molecule type" value="Genomic_DNA"/>
</dbReference>